<gene>
    <name evidence="2" type="ORF">PIB30_026677</name>
</gene>
<dbReference type="InterPro" id="IPR004252">
    <property type="entry name" value="Probable_transposase_24"/>
</dbReference>
<name>A0ABU6QAX2_9FABA</name>
<feature type="compositionally biased region" description="Basic and acidic residues" evidence="1">
    <location>
        <begin position="135"/>
        <end position="154"/>
    </location>
</feature>
<comment type="caution">
    <text evidence="2">The sequence shown here is derived from an EMBL/GenBank/DDBJ whole genome shotgun (WGS) entry which is preliminary data.</text>
</comment>
<feature type="compositionally biased region" description="Low complexity" evidence="1">
    <location>
        <begin position="332"/>
        <end position="344"/>
    </location>
</feature>
<evidence type="ECO:0000313" key="3">
    <source>
        <dbReference type="Proteomes" id="UP001341840"/>
    </source>
</evidence>
<dbReference type="Pfam" id="PF03004">
    <property type="entry name" value="Transposase_24"/>
    <property type="match status" value="1"/>
</dbReference>
<feature type="region of interest" description="Disordered" evidence="1">
    <location>
        <begin position="135"/>
        <end position="240"/>
    </location>
</feature>
<organism evidence="2 3">
    <name type="scientific">Stylosanthes scabra</name>
    <dbReference type="NCBI Taxonomy" id="79078"/>
    <lineage>
        <taxon>Eukaryota</taxon>
        <taxon>Viridiplantae</taxon>
        <taxon>Streptophyta</taxon>
        <taxon>Embryophyta</taxon>
        <taxon>Tracheophyta</taxon>
        <taxon>Spermatophyta</taxon>
        <taxon>Magnoliopsida</taxon>
        <taxon>eudicotyledons</taxon>
        <taxon>Gunneridae</taxon>
        <taxon>Pentapetalae</taxon>
        <taxon>rosids</taxon>
        <taxon>fabids</taxon>
        <taxon>Fabales</taxon>
        <taxon>Fabaceae</taxon>
        <taxon>Papilionoideae</taxon>
        <taxon>50 kb inversion clade</taxon>
        <taxon>dalbergioids sensu lato</taxon>
        <taxon>Dalbergieae</taxon>
        <taxon>Pterocarpus clade</taxon>
        <taxon>Stylosanthes</taxon>
    </lineage>
</organism>
<evidence type="ECO:0000256" key="1">
    <source>
        <dbReference type="SAM" id="MobiDB-lite"/>
    </source>
</evidence>
<feature type="compositionally biased region" description="Pro residues" evidence="1">
    <location>
        <begin position="170"/>
        <end position="185"/>
    </location>
</feature>
<evidence type="ECO:0000313" key="2">
    <source>
        <dbReference type="EMBL" id="MED6108702.1"/>
    </source>
</evidence>
<keyword evidence="3" id="KW-1185">Reference proteome</keyword>
<feature type="region of interest" description="Disordered" evidence="1">
    <location>
        <begin position="325"/>
        <end position="344"/>
    </location>
</feature>
<proteinExistence type="predicted"/>
<protein>
    <submittedName>
        <fullName evidence="2">Uncharacterized protein</fullName>
    </submittedName>
</protein>
<dbReference type="EMBL" id="JASCZI010000101">
    <property type="protein sequence ID" value="MED6108702.1"/>
    <property type="molecule type" value="Genomic_DNA"/>
</dbReference>
<sequence length="431" mass="47176">MKSSIMMTSTTKMNCYNYRRQGRRYSPTGYSGNVPFLSTPGPSTTDFTNGPAVAVGKIRLLKRCVAFKHLTVAATQTHNSPSLSTAPPPSLLCFSFLKLPFNIPSSALDSWLRALICAAAEGEIVAVCADFGHMTREDRGRGRGDRGRGSGDRRGRPKKRTGAQLDLGPVDPPPTQDTTTPPPSAVPTLSLSEGLSGMRMIPTPGSRPTHGDDADDDDALPPLESDPLPYSPVDNPLPESEEEGITAEEAAAAAARRVYLRSIGTEAPEHVVQFWWDNWRSCQEAQRVISRDTEEGALHGWIPLNLFDRLVEFWRQEDFKRLQRTNTKNRASETGGSINTGGSTTYLASRERMEAFEAEKNRREAERQAIIDAGGPEPPPIDEEAIWMQVAGGRKKGRIYCKGVVPAYSVPLIIRDIDDDDTASGPPDVKE</sequence>
<dbReference type="Proteomes" id="UP001341840">
    <property type="component" value="Unassembled WGS sequence"/>
</dbReference>
<reference evidence="2 3" key="1">
    <citation type="journal article" date="2023" name="Plants (Basel)">
        <title>Bridging the Gap: Combining Genomics and Transcriptomics Approaches to Understand Stylosanthes scabra, an Orphan Legume from the Brazilian Caatinga.</title>
        <authorList>
            <person name="Ferreira-Neto J.R.C."/>
            <person name="da Silva M.D."/>
            <person name="Binneck E."/>
            <person name="de Melo N.F."/>
            <person name="da Silva R.H."/>
            <person name="de Melo A.L.T.M."/>
            <person name="Pandolfi V."/>
            <person name="Bustamante F.O."/>
            <person name="Brasileiro-Vidal A.C."/>
            <person name="Benko-Iseppon A.M."/>
        </authorList>
    </citation>
    <scope>NUCLEOTIDE SEQUENCE [LARGE SCALE GENOMIC DNA]</scope>
    <source>
        <tissue evidence="2">Leaves</tissue>
    </source>
</reference>
<accession>A0ABU6QAX2</accession>